<dbReference type="OrthoDB" id="10013157at2759"/>
<feature type="region of interest" description="Disordered" evidence="1">
    <location>
        <begin position="1041"/>
        <end position="1112"/>
    </location>
</feature>
<dbReference type="CDD" id="cd08725">
    <property type="entry name" value="RGS_RGS22_4"/>
    <property type="match status" value="1"/>
</dbReference>
<name>A0A6P7JWH9_9TELE</name>
<dbReference type="PANTHER" id="PTHR46583">
    <property type="entry name" value="REGULATOR OF G-PROTEIN SIGNALING 22"/>
    <property type="match status" value="1"/>
</dbReference>
<dbReference type="CTD" id="26166"/>
<dbReference type="SMART" id="SM00315">
    <property type="entry name" value="RGS"/>
    <property type="match status" value="1"/>
</dbReference>
<accession>A0A6P7JWH9</accession>
<dbReference type="InterPro" id="IPR048074">
    <property type="entry name" value="RGS22_RGS_fourth"/>
</dbReference>
<dbReference type="InterPro" id="IPR044926">
    <property type="entry name" value="RGS_subdomain_2"/>
</dbReference>
<feature type="compositionally biased region" description="Low complexity" evidence="1">
    <location>
        <begin position="1135"/>
        <end position="1155"/>
    </location>
</feature>
<feature type="domain" description="RGS" evidence="2">
    <location>
        <begin position="729"/>
        <end position="855"/>
    </location>
</feature>
<feature type="domain" description="RGS" evidence="2">
    <location>
        <begin position="899"/>
        <end position="1005"/>
    </location>
</feature>
<feature type="region of interest" description="Disordered" evidence="1">
    <location>
        <begin position="1135"/>
        <end position="1176"/>
    </location>
</feature>
<dbReference type="InterPro" id="IPR016137">
    <property type="entry name" value="RGS"/>
</dbReference>
<feature type="compositionally biased region" description="Acidic residues" evidence="1">
    <location>
        <begin position="1066"/>
        <end position="1088"/>
    </location>
</feature>
<dbReference type="GO" id="GO:0009966">
    <property type="term" value="P:regulation of signal transduction"/>
    <property type="evidence" value="ECO:0007669"/>
    <property type="project" value="InterPro"/>
</dbReference>
<reference evidence="4" key="1">
    <citation type="submission" date="2025-08" db="UniProtKB">
        <authorList>
            <consortium name="RefSeq"/>
        </authorList>
    </citation>
    <scope>IDENTIFICATION</scope>
</reference>
<feature type="compositionally biased region" description="Basic residues" evidence="1">
    <location>
        <begin position="1156"/>
        <end position="1165"/>
    </location>
</feature>
<evidence type="ECO:0000313" key="4">
    <source>
        <dbReference type="RefSeq" id="XP_028281037.1"/>
    </source>
</evidence>
<keyword evidence="3" id="KW-1185">Reference proteome</keyword>
<evidence type="ECO:0000259" key="2">
    <source>
        <dbReference type="PROSITE" id="PS50132"/>
    </source>
</evidence>
<dbReference type="Pfam" id="PF00615">
    <property type="entry name" value="RGS"/>
    <property type="match status" value="1"/>
</dbReference>
<feature type="compositionally biased region" description="Basic and acidic residues" evidence="1">
    <location>
        <begin position="1053"/>
        <end position="1065"/>
    </location>
</feature>
<dbReference type="RefSeq" id="XP_028281037.1">
    <property type="nucleotide sequence ID" value="XM_028425236.1"/>
</dbReference>
<dbReference type="GeneID" id="114448333"/>
<dbReference type="InterPro" id="IPR042651">
    <property type="entry name" value="Rgs22"/>
</dbReference>
<protein>
    <submittedName>
        <fullName evidence="4">Regulator of G-protein signaling 22</fullName>
    </submittedName>
</protein>
<dbReference type="Proteomes" id="UP000515145">
    <property type="component" value="Chromosome 16"/>
</dbReference>
<dbReference type="SUPFAM" id="SSF48097">
    <property type="entry name" value="Regulator of G-protein signaling, RGS"/>
    <property type="match status" value="4"/>
</dbReference>
<dbReference type="GO" id="GO:0001965">
    <property type="term" value="F:G-protein alpha-subunit binding"/>
    <property type="evidence" value="ECO:0007669"/>
    <property type="project" value="InterPro"/>
</dbReference>
<feature type="domain" description="RGS" evidence="2">
    <location>
        <begin position="371"/>
        <end position="418"/>
    </location>
</feature>
<dbReference type="GO" id="GO:0005634">
    <property type="term" value="C:nucleus"/>
    <property type="evidence" value="ECO:0007669"/>
    <property type="project" value="TreeGrafter"/>
</dbReference>
<organism evidence="3 4">
    <name type="scientific">Parambassis ranga</name>
    <name type="common">Indian glassy fish</name>
    <dbReference type="NCBI Taxonomy" id="210632"/>
    <lineage>
        <taxon>Eukaryota</taxon>
        <taxon>Metazoa</taxon>
        <taxon>Chordata</taxon>
        <taxon>Craniata</taxon>
        <taxon>Vertebrata</taxon>
        <taxon>Euteleostomi</taxon>
        <taxon>Actinopterygii</taxon>
        <taxon>Neopterygii</taxon>
        <taxon>Teleostei</taxon>
        <taxon>Neoteleostei</taxon>
        <taxon>Acanthomorphata</taxon>
        <taxon>Ovalentaria</taxon>
        <taxon>Ambassidae</taxon>
        <taxon>Parambassis</taxon>
    </lineage>
</organism>
<feature type="compositionally biased region" description="Basic and acidic residues" evidence="1">
    <location>
        <begin position="1166"/>
        <end position="1176"/>
    </location>
</feature>
<dbReference type="PROSITE" id="PS50132">
    <property type="entry name" value="RGS"/>
    <property type="match status" value="3"/>
</dbReference>
<gene>
    <name evidence="4" type="primary">rgs22</name>
</gene>
<dbReference type="GO" id="GO:0005737">
    <property type="term" value="C:cytoplasm"/>
    <property type="evidence" value="ECO:0007669"/>
    <property type="project" value="TreeGrafter"/>
</dbReference>
<dbReference type="InterPro" id="IPR036305">
    <property type="entry name" value="RGS_sf"/>
</dbReference>
<dbReference type="AlphaFoldDB" id="A0A6P7JWH9"/>
<dbReference type="PANTHER" id="PTHR46583:SF1">
    <property type="entry name" value="REGULATOR OF G-PROTEIN SIGNALING 22"/>
    <property type="match status" value="1"/>
</dbReference>
<evidence type="ECO:0000313" key="3">
    <source>
        <dbReference type="Proteomes" id="UP000515145"/>
    </source>
</evidence>
<evidence type="ECO:0000256" key="1">
    <source>
        <dbReference type="SAM" id="MobiDB-lite"/>
    </source>
</evidence>
<sequence>MCGALSAEFLLTPGNFESSLASDEVLAHYFNDFLSLPCFTEDLLYNQLTGQFEVASGAAESVSRRIRSVLRQNKSRLLTGDPTFRTRSPSVDNHYTVCCLDREQGIQWIKRHRLPCFLQSDCYFEYRLAKLLLQWETNFTLQRWKSTSSRSTRSAPPLRRSSQFRGRDGALTGLHFQEDISAKQGLLRINSVTCLPSGRGSTYHSRCSEPENVYTSTSLSSSRLSSSNYKCDKTHESAQTEVTLCSTGLSADLRVEQNLKESSSQIFDSLEQQLEYVAAEVVKQVLKDTVEVMDGQSLANTSACFSQPGDQTDCASEKDRERLECNKEKGQDGRKAEWDKTSGELHGRATHQENVCEICCYGACCHGNRPGLDEFREFLRGTPGEKLLNLWMDIERLKATRCRERKTRCLVLMRSCYLLSSSHSSLNEQLLSRLGLTTSPCWTEEKLCSIQPCLIDSLVYYWIPRFWTSPCVQEDHRDDELCTEWCPSRRISCQGSTALPLLHPNTCSPYSSHTVQTQSLCSRGLLLCSPRMERMIQALYADSRAGLYVTQFCERSGNQLWVNAVYCWTDLQHYHQLFYQDGLDPYRVQREAQLLYSTYLCSSAVRSVGVDEVIRREVYDGLMPAFEELFDGVEEHTLNILLEPWTLMVNRDKESFQQMCVQEEVRCINSPEYQELQSLYEESERQLKRMEQSISMSLSSSVTPASSLSKDPRASVSWSRVSPNYQGYRLGSLFRHRHEIEHFMSFLQNEEASVHLTCWLDLERYRRIPQKDKAGRREKSSQIATKYLNRKYFFGPDSPATEDQQNDILRLAGGLERLKLDCLSNPVVMEIQDIVRSHIESEWLPLFLSTAEFTERQKHRPKLQAADRLSRHVYRRRRVRREAWKAEGLWMSSSKEILLFRRILLNPVICQQFQHFVSLKGDFLENDVLFWLEVQRYKDLCHSHSDEATIQHKISTIISCFINSSMPPALQIDIPPEQAQHIMEKRHQLGPYIFREAQMSVFGELLKFWPEFQELASSVQEENLLPLLQEKRLKHRARVWRQRRKEEEEEEDERRAQEELERLESDIEEEDGTEEDDDDEAEEEEQEERSEKKQSRIQIRTPMTPTQSLSWSYSKYMAGLKREEVLLRRRSQIEASFSTVSDSSSDCSVMSASSKKSYRQPSHHSSRMDGKAVKQM</sequence>
<feature type="compositionally biased region" description="Polar residues" evidence="1">
    <location>
        <begin position="1096"/>
        <end position="1112"/>
    </location>
</feature>
<proteinExistence type="predicted"/>
<dbReference type="Gene3D" id="1.10.167.10">
    <property type="entry name" value="Regulator of G-protein Signalling 4, domain 2"/>
    <property type="match status" value="3"/>
</dbReference>
<dbReference type="InParanoid" id="A0A6P7JWH9"/>